<proteinExistence type="inferred from homology"/>
<keyword evidence="4" id="KW-1185">Reference proteome</keyword>
<evidence type="ECO:0000313" key="4">
    <source>
        <dbReference type="Proteomes" id="UP000000591"/>
    </source>
</evidence>
<dbReference type="FunCoup" id="Q754F5">
    <property type="interactions" value="85"/>
</dbReference>
<gene>
    <name evidence="3" type="ORF">AGOS_AFR115W</name>
</gene>
<dbReference type="SUPFAM" id="SSF55781">
    <property type="entry name" value="GAF domain-like"/>
    <property type="match status" value="1"/>
</dbReference>
<dbReference type="InterPro" id="IPR003018">
    <property type="entry name" value="GAF"/>
</dbReference>
<protein>
    <submittedName>
        <fullName evidence="3">AFR115Wp</fullName>
    </submittedName>
</protein>
<sequence length="176" mass="19725">MGSSNRHHADYSNFSASDRSEALIYMIESYQALAEHQDNMVCNLANASSLLWHVYRNLNVKVNWAGFYITEKDDPNMLLLGPFQGKVACQRIQFGRGVCGTAALTQEVQVVPDVTVYPGHIACDGDTKSEMVVPILQDNRTVAIMDLDCSEHNGFTDLDKKYLEKLAQEISRTCKF</sequence>
<dbReference type="InterPro" id="IPR051330">
    <property type="entry name" value="Phosphatase_reg/MetRdx"/>
</dbReference>
<dbReference type="HOGENOM" id="CLU_077738_1_1_1"/>
<dbReference type="Proteomes" id="UP000000591">
    <property type="component" value="Chromosome VI"/>
</dbReference>
<dbReference type="PANTHER" id="PTHR21021">
    <property type="entry name" value="GAF/PUTATIVE CYTOSKELETAL PROTEIN"/>
    <property type="match status" value="1"/>
</dbReference>
<dbReference type="OMA" id="DCEASHG"/>
<dbReference type="InterPro" id="IPR000614">
    <property type="entry name" value="FRMsr_CS"/>
</dbReference>
<dbReference type="GO" id="GO:0005829">
    <property type="term" value="C:cytosol"/>
    <property type="evidence" value="ECO:0000318"/>
    <property type="project" value="GO_Central"/>
</dbReference>
<dbReference type="AlphaFoldDB" id="Q754F5"/>
<dbReference type="GO" id="GO:0033745">
    <property type="term" value="F:L-methionine-(R)-S-oxide reductase activity"/>
    <property type="evidence" value="ECO:0000318"/>
    <property type="project" value="GO_Central"/>
</dbReference>
<evidence type="ECO:0000259" key="2">
    <source>
        <dbReference type="Pfam" id="PF13185"/>
    </source>
</evidence>
<reference evidence="3 4" key="1">
    <citation type="journal article" date="2004" name="Science">
        <title>The Ashbya gossypii genome as a tool for mapping the ancient Saccharomyces cerevisiae genome.</title>
        <authorList>
            <person name="Dietrich F.S."/>
            <person name="Voegeli S."/>
            <person name="Brachat S."/>
            <person name="Lerch A."/>
            <person name="Gates K."/>
            <person name="Steiner S."/>
            <person name="Mohr C."/>
            <person name="Pohlmann R."/>
            <person name="Luedi P."/>
            <person name="Choi S."/>
            <person name="Wing R.A."/>
            <person name="Flavier A."/>
            <person name="Gaffney T.D."/>
            <person name="Philippsen P."/>
        </authorList>
    </citation>
    <scope>NUCLEOTIDE SEQUENCE [LARGE SCALE GENOMIC DNA]</scope>
    <source>
        <strain evidence="4">ATCC 10895 / CBS 109.51 / FGSC 9923 / NRRL Y-1056</strain>
    </source>
</reference>
<accession>Q754F5</accession>
<dbReference type="PANTHER" id="PTHR21021:SF15">
    <property type="entry name" value="FREE METHIONINE-R-SULFOXIDE REDUCTASE"/>
    <property type="match status" value="1"/>
</dbReference>
<reference evidence="4" key="2">
    <citation type="journal article" date="2013" name="G3 (Bethesda)">
        <title>Genomes of Ashbya fungi isolated from insects reveal four mating-type loci, numerous translocations, lack of transposons, and distinct gene duplications.</title>
        <authorList>
            <person name="Dietrich F.S."/>
            <person name="Voegeli S."/>
            <person name="Kuo S."/>
            <person name="Philippsen P."/>
        </authorList>
    </citation>
    <scope>GENOME REANNOTATION</scope>
    <source>
        <strain evidence="4">ATCC 10895 / CBS 109.51 / FGSC 9923 / NRRL Y-1056</strain>
    </source>
</reference>
<dbReference type="Pfam" id="PF13185">
    <property type="entry name" value="GAF_2"/>
    <property type="match status" value="1"/>
</dbReference>
<dbReference type="KEGG" id="ago:AGOS_AFR115W"/>
<dbReference type="GeneID" id="4621907"/>
<dbReference type="PROSITE" id="PS01320">
    <property type="entry name" value="UPF0067"/>
    <property type="match status" value="1"/>
</dbReference>
<evidence type="ECO:0000313" key="3">
    <source>
        <dbReference type="EMBL" id="AAS53486.1"/>
    </source>
</evidence>
<dbReference type="InParanoid" id="Q754F5"/>
<dbReference type="STRING" id="284811.Q754F5"/>
<organism evidence="3 4">
    <name type="scientific">Eremothecium gossypii (strain ATCC 10895 / CBS 109.51 / FGSC 9923 / NRRL Y-1056)</name>
    <name type="common">Yeast</name>
    <name type="synonym">Ashbya gossypii</name>
    <dbReference type="NCBI Taxonomy" id="284811"/>
    <lineage>
        <taxon>Eukaryota</taxon>
        <taxon>Fungi</taxon>
        <taxon>Dikarya</taxon>
        <taxon>Ascomycota</taxon>
        <taxon>Saccharomycotina</taxon>
        <taxon>Saccharomycetes</taxon>
        <taxon>Saccharomycetales</taxon>
        <taxon>Saccharomycetaceae</taxon>
        <taxon>Eremothecium</taxon>
    </lineage>
</organism>
<comment type="similarity">
    <text evidence="1">Belongs to the free Met sulfoxide reductase family.</text>
</comment>
<dbReference type="OrthoDB" id="15735at2759"/>
<dbReference type="RefSeq" id="NP_985662.1">
    <property type="nucleotide sequence ID" value="NM_211016.1"/>
</dbReference>
<dbReference type="FunFam" id="3.30.450.40:FF:000008">
    <property type="entry name" value="GAF domain-containing proteins"/>
    <property type="match status" value="1"/>
</dbReference>
<dbReference type="EMBL" id="AE016819">
    <property type="protein sequence ID" value="AAS53486.1"/>
    <property type="molecule type" value="Genomic_DNA"/>
</dbReference>
<evidence type="ECO:0000256" key="1">
    <source>
        <dbReference type="ARBA" id="ARBA00038454"/>
    </source>
</evidence>
<feature type="domain" description="GAF" evidence="2">
    <location>
        <begin position="49"/>
        <end position="171"/>
    </location>
</feature>
<dbReference type="Gene3D" id="3.30.450.40">
    <property type="match status" value="1"/>
</dbReference>
<dbReference type="InterPro" id="IPR029016">
    <property type="entry name" value="GAF-like_dom_sf"/>
</dbReference>
<dbReference type="eggNOG" id="ENOG502RXXR">
    <property type="taxonomic scope" value="Eukaryota"/>
</dbReference>
<name>Q754F5_EREGS</name>